<dbReference type="InterPro" id="IPR018601">
    <property type="entry name" value="SSV1_F112-like"/>
</dbReference>
<evidence type="ECO:0000313" key="1">
    <source>
        <dbReference type="EMBL" id="AON96487.1"/>
    </source>
</evidence>
<organism evidence="1">
    <name type="scientific">Acidianus two-tailed phage variant 1</name>
    <dbReference type="NCBI Taxonomy" id="1898550"/>
    <lineage>
        <taxon>Viruses</taxon>
        <taxon>Viruses incertae sedis</taxon>
        <taxon>Bicaudaviridae</taxon>
        <taxon>Bicaudavirus</taxon>
        <taxon>Acidianus two-tailed virus</taxon>
    </lineage>
</organism>
<dbReference type="InterPro" id="IPR036390">
    <property type="entry name" value="WH_DNA-bd_sf"/>
</dbReference>
<dbReference type="SMR" id="A0A1C9EG72"/>
<proteinExistence type="predicted"/>
<dbReference type="EMBL" id="KX607102">
    <property type="protein sequence ID" value="AON96487.1"/>
    <property type="molecule type" value="Genomic_DNA"/>
</dbReference>
<protein>
    <submittedName>
        <fullName evidence="1">Uncharacterized protein</fullName>
    </submittedName>
</protein>
<sequence>MQSVNEVAQQLFSKLREKKEITAEDIIAIYNVTPSVAYAIFTVLKVMCQQHQGECQAIKRGRKTVIVSKQ</sequence>
<name>A0A1C9EG72_ATV</name>
<dbReference type="Gene3D" id="1.10.10.1470">
    <property type="entry name" value="F-112 protein-like"/>
    <property type="match status" value="1"/>
</dbReference>
<reference evidence="1" key="1">
    <citation type="submission" date="2016-07" db="EMBL/GenBank/DDBJ databases">
        <authorList>
            <person name="Vestergaard G."/>
            <person name="Garrett R.A."/>
        </authorList>
    </citation>
    <scope>NUCLEOTIDE SEQUENCE [LARGE SCALE GENOMIC DNA]</scope>
    <source>
        <strain evidence="1">ATV.v1</strain>
    </source>
</reference>
<accession>A0A1C9EG72</accession>
<dbReference type="InterPro" id="IPR044877">
    <property type="entry name" value="F-112-like_sf"/>
</dbReference>
<dbReference type="Proteomes" id="UP000225139">
    <property type="component" value="Segment"/>
</dbReference>
<dbReference type="Pfam" id="PF09645">
    <property type="entry name" value="F-112"/>
    <property type="match status" value="1"/>
</dbReference>
<dbReference type="SUPFAM" id="SSF46785">
    <property type="entry name" value="Winged helix' DNA-binding domain"/>
    <property type="match status" value="1"/>
</dbReference>